<keyword evidence="6 10" id="KW-0472">Membrane</keyword>
<comment type="subcellular location">
    <subcellularLocation>
        <location evidence="1">Cell membrane</location>
        <topology evidence="1">Multi-pass membrane protein</topology>
    </subcellularLocation>
</comment>
<evidence type="ECO:0000313" key="12">
    <source>
        <dbReference type="Proteomes" id="UP000887564"/>
    </source>
</evidence>
<dbReference type="PROSITE" id="PS50262">
    <property type="entry name" value="G_PROTEIN_RECEP_F1_2"/>
    <property type="match status" value="1"/>
</dbReference>
<dbReference type="AlphaFoldDB" id="A0A914RQ74"/>
<keyword evidence="4 10" id="KW-1133">Transmembrane helix</keyword>
<dbReference type="InterPro" id="IPR000276">
    <property type="entry name" value="GPCR_Rhodpsn"/>
</dbReference>
<dbReference type="SUPFAM" id="SSF81321">
    <property type="entry name" value="Family A G protein-coupled receptor-like"/>
    <property type="match status" value="1"/>
</dbReference>
<evidence type="ECO:0000256" key="2">
    <source>
        <dbReference type="ARBA" id="ARBA00022475"/>
    </source>
</evidence>
<evidence type="ECO:0000256" key="9">
    <source>
        <dbReference type="ARBA" id="ARBA00023224"/>
    </source>
</evidence>
<evidence type="ECO:0000256" key="10">
    <source>
        <dbReference type="SAM" id="Phobius"/>
    </source>
</evidence>
<keyword evidence="9" id="KW-0807">Transducer</keyword>
<dbReference type="Gene3D" id="1.20.1070.10">
    <property type="entry name" value="Rhodopsin 7-helix transmembrane proteins"/>
    <property type="match status" value="1"/>
</dbReference>
<evidence type="ECO:0000313" key="13">
    <source>
        <dbReference type="WBParaSite" id="PEQ_0000849701-mRNA-1"/>
    </source>
</evidence>
<dbReference type="WBParaSite" id="PEQ_0000849701-mRNA-1">
    <property type="protein sequence ID" value="PEQ_0000849701-mRNA-1"/>
    <property type="gene ID" value="PEQ_0000849701"/>
</dbReference>
<evidence type="ECO:0000256" key="4">
    <source>
        <dbReference type="ARBA" id="ARBA00022989"/>
    </source>
</evidence>
<protein>
    <submittedName>
        <fullName evidence="13">G-protein coupled receptors family 1 profile domain-containing protein</fullName>
    </submittedName>
</protein>
<reference evidence="13" key="1">
    <citation type="submission" date="2022-11" db="UniProtKB">
        <authorList>
            <consortium name="WormBaseParasite"/>
        </authorList>
    </citation>
    <scope>IDENTIFICATION</scope>
</reference>
<dbReference type="Proteomes" id="UP000887564">
    <property type="component" value="Unplaced"/>
</dbReference>
<feature type="domain" description="G-protein coupled receptors family 1 profile" evidence="11">
    <location>
        <begin position="220"/>
        <end position="271"/>
    </location>
</feature>
<accession>A0A914RQ74</accession>
<evidence type="ECO:0000256" key="3">
    <source>
        <dbReference type="ARBA" id="ARBA00022692"/>
    </source>
</evidence>
<dbReference type="InterPro" id="IPR017452">
    <property type="entry name" value="GPCR_Rhodpsn_7TM"/>
</dbReference>
<evidence type="ECO:0000256" key="5">
    <source>
        <dbReference type="ARBA" id="ARBA00023040"/>
    </source>
</evidence>
<evidence type="ECO:0000259" key="11">
    <source>
        <dbReference type="PROSITE" id="PS50262"/>
    </source>
</evidence>
<dbReference type="PANTHER" id="PTHR24248:SF125">
    <property type="entry name" value="DOPAMINE D2-LIKE RECEPTOR"/>
    <property type="match status" value="1"/>
</dbReference>
<evidence type="ECO:0000256" key="6">
    <source>
        <dbReference type="ARBA" id="ARBA00023136"/>
    </source>
</evidence>
<dbReference type="PANTHER" id="PTHR24248">
    <property type="entry name" value="ADRENERGIC RECEPTOR-RELATED G-PROTEIN COUPLED RECEPTOR"/>
    <property type="match status" value="1"/>
</dbReference>
<dbReference type="GO" id="GO:0004930">
    <property type="term" value="F:G protein-coupled receptor activity"/>
    <property type="evidence" value="ECO:0007669"/>
    <property type="project" value="UniProtKB-KW"/>
</dbReference>
<organism evidence="12 13">
    <name type="scientific">Parascaris equorum</name>
    <name type="common">Equine roundworm</name>
    <dbReference type="NCBI Taxonomy" id="6256"/>
    <lineage>
        <taxon>Eukaryota</taxon>
        <taxon>Metazoa</taxon>
        <taxon>Ecdysozoa</taxon>
        <taxon>Nematoda</taxon>
        <taxon>Chromadorea</taxon>
        <taxon>Rhabditida</taxon>
        <taxon>Spirurina</taxon>
        <taxon>Ascaridomorpha</taxon>
        <taxon>Ascaridoidea</taxon>
        <taxon>Ascarididae</taxon>
        <taxon>Parascaris</taxon>
    </lineage>
</organism>
<sequence>MCIRAKTTEIFGLLKASMSDGCSTLGIWRKLMSLLEITEGEKSKGTKTILVPNANFLDFCNAHIANNNGNAKRLSGESPCTRRRPPPLHAFSFIDSEQESTKVDGDEIMNEACIIGNPHTNDIQSPTTSARGEVVASSVVHTPPMKREGRIPTTTVCNYSGKFITGKSHRRSLSMKRKGFSSSLGATRSNGSSGGFAVRIVKRTMIRKESSLKRKSVCRIFLICWVPFFSMNILNAICIKIDSEVCQIGYGPFFYSTWIGYMNSFMNPIIYTIFNTEFRRAFKSILLGRKQSRGRMRLPTFDKGMRQQVHL</sequence>
<keyword evidence="8" id="KW-0675">Receptor</keyword>
<name>A0A914RQ74_PAREQ</name>
<keyword evidence="2" id="KW-1003">Cell membrane</keyword>
<dbReference type="GO" id="GO:0001591">
    <property type="term" value="F:dopamine neurotransmitter receptor activity, coupled via Gi/Go"/>
    <property type="evidence" value="ECO:0007669"/>
    <property type="project" value="TreeGrafter"/>
</dbReference>
<proteinExistence type="predicted"/>
<evidence type="ECO:0000256" key="1">
    <source>
        <dbReference type="ARBA" id="ARBA00004651"/>
    </source>
</evidence>
<evidence type="ECO:0000256" key="8">
    <source>
        <dbReference type="ARBA" id="ARBA00023170"/>
    </source>
</evidence>
<dbReference type="GO" id="GO:0005886">
    <property type="term" value="C:plasma membrane"/>
    <property type="evidence" value="ECO:0007669"/>
    <property type="project" value="UniProtKB-SubCell"/>
</dbReference>
<keyword evidence="12" id="KW-1185">Reference proteome</keyword>
<keyword evidence="3 10" id="KW-0812">Transmembrane</keyword>
<evidence type="ECO:0000256" key="7">
    <source>
        <dbReference type="ARBA" id="ARBA00023157"/>
    </source>
</evidence>
<keyword evidence="7" id="KW-1015">Disulfide bond</keyword>
<keyword evidence="5" id="KW-0297">G-protein coupled receptor</keyword>
<dbReference type="PRINTS" id="PR00237">
    <property type="entry name" value="GPCRRHODOPSN"/>
</dbReference>
<dbReference type="GO" id="GO:0045202">
    <property type="term" value="C:synapse"/>
    <property type="evidence" value="ECO:0007669"/>
    <property type="project" value="GOC"/>
</dbReference>
<dbReference type="Pfam" id="PF00001">
    <property type="entry name" value="7tm_1"/>
    <property type="match status" value="1"/>
</dbReference>
<feature type="transmembrane region" description="Helical" evidence="10">
    <location>
        <begin position="253"/>
        <end position="274"/>
    </location>
</feature>
<feature type="transmembrane region" description="Helical" evidence="10">
    <location>
        <begin position="217"/>
        <end position="241"/>
    </location>
</feature>